<feature type="domain" description="Lantibiotic biosynthesis protein dehydration" evidence="2">
    <location>
        <begin position="218"/>
        <end position="594"/>
    </location>
</feature>
<dbReference type="KEGG" id="pard:DN92_03125"/>
<dbReference type="Gene3D" id="1.50.10.10">
    <property type="match status" value="1"/>
</dbReference>
<dbReference type="EMBL" id="CP028940">
    <property type="protein sequence ID" value="QKM60112.1"/>
    <property type="molecule type" value="Genomic_DNA"/>
</dbReference>
<dbReference type="Pfam" id="PF05147">
    <property type="entry name" value="LANC_like"/>
    <property type="match status" value="1"/>
</dbReference>
<dbReference type="GO" id="GO:0046872">
    <property type="term" value="F:metal ion binding"/>
    <property type="evidence" value="ECO:0007669"/>
    <property type="project" value="UniProtKB-KW"/>
</dbReference>
<dbReference type="SMART" id="SM01260">
    <property type="entry name" value="LANC_like"/>
    <property type="match status" value="1"/>
</dbReference>
<evidence type="ECO:0000313" key="4">
    <source>
        <dbReference type="Proteomes" id="UP000501090"/>
    </source>
</evidence>
<dbReference type="InterPro" id="IPR025410">
    <property type="entry name" value="Lant_dehyd"/>
</dbReference>
<reference evidence="3 4" key="1">
    <citation type="submission" date="2018-04" db="EMBL/GenBank/DDBJ databases">
        <title>Polynucleobacter sp. UK-Long2-W17 genome.</title>
        <authorList>
            <person name="Hahn M.W."/>
        </authorList>
    </citation>
    <scope>NUCLEOTIDE SEQUENCE [LARGE SCALE GENOMIC DNA]</scope>
    <source>
        <strain evidence="3 4">UK-Long2-W17</strain>
    </source>
</reference>
<dbReference type="RefSeq" id="WP_173959881.1">
    <property type="nucleotide sequence ID" value="NZ_CBCSCC010000017.1"/>
</dbReference>
<dbReference type="InterPro" id="IPR017146">
    <property type="entry name" value="Lanti_2_LanM"/>
</dbReference>
<dbReference type="PIRSF" id="PIRSF037228">
    <property type="entry name" value="Lant_mod_RumM"/>
    <property type="match status" value="1"/>
</dbReference>
<proteinExistence type="predicted"/>
<gene>
    <name evidence="3" type="ORF">DN92_03125</name>
</gene>
<dbReference type="Pfam" id="PF13575">
    <property type="entry name" value="DUF4135"/>
    <property type="match status" value="1"/>
</dbReference>
<dbReference type="NCBIfam" id="TIGR03897">
    <property type="entry name" value="lanti_2_LanM"/>
    <property type="match status" value="1"/>
</dbReference>
<dbReference type="Proteomes" id="UP000501090">
    <property type="component" value="Chromosome"/>
</dbReference>
<keyword evidence="1" id="KW-0479">Metal-binding</keyword>
<dbReference type="GO" id="GO:0005975">
    <property type="term" value="P:carbohydrate metabolic process"/>
    <property type="evidence" value="ECO:0007669"/>
    <property type="project" value="InterPro"/>
</dbReference>
<dbReference type="GO" id="GO:0031179">
    <property type="term" value="P:peptide modification"/>
    <property type="evidence" value="ECO:0007669"/>
    <property type="project" value="InterPro"/>
</dbReference>
<organism evidence="3 4">
    <name type="scientific">Polynucleobacter arcticus</name>
    <dbReference type="NCBI Taxonomy" id="1743165"/>
    <lineage>
        <taxon>Bacteria</taxon>
        <taxon>Pseudomonadati</taxon>
        <taxon>Pseudomonadota</taxon>
        <taxon>Betaproteobacteria</taxon>
        <taxon>Burkholderiales</taxon>
        <taxon>Burkholderiaceae</taxon>
        <taxon>Polynucleobacter</taxon>
    </lineage>
</organism>
<feature type="binding site" evidence="1">
    <location>
        <position position="997"/>
    </location>
    <ligand>
        <name>Zn(2+)</name>
        <dbReference type="ChEBI" id="CHEBI:29105"/>
    </ligand>
</feature>
<keyword evidence="1" id="KW-0862">Zinc</keyword>
<keyword evidence="4" id="KW-1185">Reference proteome</keyword>
<dbReference type="SUPFAM" id="SSF158745">
    <property type="entry name" value="LanC-like"/>
    <property type="match status" value="1"/>
</dbReference>
<dbReference type="AlphaFoldDB" id="A0A6M9PJI8"/>
<accession>A0A6M9PJI8</accession>
<dbReference type="InterPro" id="IPR007822">
    <property type="entry name" value="LANC-like"/>
</dbReference>
<evidence type="ECO:0000313" key="3">
    <source>
        <dbReference type="EMBL" id="QKM60112.1"/>
    </source>
</evidence>
<dbReference type="InterPro" id="IPR012341">
    <property type="entry name" value="6hp_glycosidase-like_sf"/>
</dbReference>
<protein>
    <submittedName>
        <fullName evidence="3">Type 2 lantipeptide synthetase LanM</fullName>
    </submittedName>
</protein>
<dbReference type="CDD" id="cd04792">
    <property type="entry name" value="LanM-like"/>
    <property type="match status" value="1"/>
</dbReference>
<sequence length="1079" mass="120640">MPINHSLLLRACTFDEVLSSQFNSLVGEKSQADLASERLASWCKSSASGDWGLFAKRLERDQIEFRDVLARFSNVKLSHAEAGLLPWMHDARWVFELLTQETEVSIKIDLNPKNQVAFEGIFLSLLQGANVELKKIALPKALECFTSEAMSDFNFALLHQLSDLLAPLLYSLFVKDLKGLSPDGKLLPSDADIKTNHYTDFIRRLQEGELERIFNEKPVLLRLLAAITRQWIDTTGEIVNRLGNDLELIERKLLHSKSPIKVSTIEGDLSDPHNLGHSVRIIGFDDGSKIVYKPKDLGLDIVWIDFINHLNGLNPPVQLRVVNTIACDGYGWCEFIQHESCQSQDGIRLFYERSGAWLIIFHLLASSDMHYENMIASGSHPVPIDLETILQASLPEFELKNPAYGATNQAIDKIQNSVLTVGMLPAYTKSHKNKIFDLGGLNIRSGTAVATDWKNINTNGMRWVQYQVNIDTNTNVPHIDSNYAKFGDYKSEFIKGFEEYAHFLLAQKDSVYLQKLWKGLSNLPVRKVLRPTRFYYVLLQRLKDHHSMDDGIKWSVQADFLARLGDWDEQTDLLWPLHKSERDALLNLNIPFFLSPSDGHILFDTFGHSIVTPAIPGLQRAQQRWETLSKDEIDWQSLIIQISTSFVSSSIEREPKRNRHDYDRALQSGSINEINNEDLINELERIIEQLEESAFQDAVSISWLGLDWMQDSEVAQLVPLGDDLYNGMSGIALFLAAYQHQFHDERSKKLLTKILNGLHEQIHAPTSARWARSLGIGGTAGIGSIIYVLVNIATLLEDDEILGDAIAVSKLYTKELIDADQGLDVISGSAGAILCLLALYRQTQSPDVLEKAVLCGEHLLNTPRIGEVGSRTWVGLGMGNSPLNGMSHGAAGFAYALSSLHQVTQRDDFADATKECLAYEQSQYDESEHNWPDFRGDTDGKPLRIMVCQWCHGAPGIGLARIGQVKAGASLNLLKADIESASICAERNWPNSMDTLCCGTLGAIEFLREAGDILNNETMKQLAVNRLKEIVATSQEHGHYIIGVGGTQFNLGFFRGLSGVGYALLRGLNPNLPNVLIWE</sequence>
<feature type="binding site" evidence="1">
    <location>
        <position position="951"/>
    </location>
    <ligand>
        <name>Zn(2+)</name>
        <dbReference type="ChEBI" id="CHEBI:29105"/>
    </ligand>
</feature>
<evidence type="ECO:0000256" key="1">
    <source>
        <dbReference type="PIRSR" id="PIRSR607822-1"/>
    </source>
</evidence>
<evidence type="ECO:0000259" key="2">
    <source>
        <dbReference type="Pfam" id="PF13575"/>
    </source>
</evidence>
<name>A0A6M9PJI8_9BURK</name>
<dbReference type="PRINTS" id="PR01950">
    <property type="entry name" value="LANCSUPER"/>
</dbReference>